<sequence>MRLWSAPLAHHNQTPLLALPKELLLKIISNVALYDAYPSSLIQLSITCRHLYYLIHKDPWRQATLWPRAFSARFDTSAIYRRQLYRQLDWQSALERRCRALETCRQVAATAATQQPRDLVDQLSKIDWEIIWDMITEHDELNIPQLLNHQVHLLAGAAFQLGSLRDREAYPVVLPILSLLVNYDFSISRFFTSDISPHIVSHELSQFAYDFEADALITKHMSPRLFHSQITLHEDDDDDDDPFMNDSKSTIDTTIFYPSQDPLTAAFHLFFTTIFACHPAPYEAIPKCSPIPLFPIHSAMFDVEYLRRYERQLFHASLRESRDKWHDKHYKTPAPSNGNQALENIYSDTGFASSTHFVSEAYLIEGEWMGYYSFLDVDEDDDGNDIATAASDWFDGPMRLTLRIVPLDDEDEEDEQVQQASSSMISRPTGFPSCHLRTCPLTRFEGIGADNLGGFHVTGLIDDSEDGQVTWEKTYIDSGETWEYAGRFLLPMGLCGRWGDEQYGGPWWMWKVQPSIQPANGLEKSSSSSSSLS</sequence>
<comment type="caution">
    <text evidence="2">The sequence shown here is derived from an EMBL/GenBank/DDBJ whole genome shotgun (WGS) entry which is preliminary data.</text>
</comment>
<reference evidence="2 3" key="1">
    <citation type="submission" date="2023-03" db="EMBL/GenBank/DDBJ databases">
        <title>Genome sequence of Lichtheimia ornata CBS 291.66.</title>
        <authorList>
            <person name="Mohabir J.T."/>
            <person name="Shea T.P."/>
            <person name="Kurbessoian T."/>
            <person name="Berby B."/>
            <person name="Fontaine J."/>
            <person name="Livny J."/>
            <person name="Gnirke A."/>
            <person name="Stajich J.E."/>
            <person name="Cuomo C.A."/>
        </authorList>
    </citation>
    <scope>NUCLEOTIDE SEQUENCE [LARGE SCALE GENOMIC DNA]</scope>
    <source>
        <strain evidence="2">CBS 291.66</strain>
    </source>
</reference>
<dbReference type="Proteomes" id="UP001234581">
    <property type="component" value="Unassembled WGS sequence"/>
</dbReference>
<evidence type="ECO:0000259" key="1">
    <source>
        <dbReference type="PROSITE" id="PS50181"/>
    </source>
</evidence>
<dbReference type="PROSITE" id="PS50181">
    <property type="entry name" value="FBOX"/>
    <property type="match status" value="1"/>
</dbReference>
<dbReference type="RefSeq" id="XP_058338741.1">
    <property type="nucleotide sequence ID" value="XM_058490487.1"/>
</dbReference>
<proteinExistence type="predicted"/>
<dbReference type="InterPro" id="IPR001810">
    <property type="entry name" value="F-box_dom"/>
</dbReference>
<keyword evidence="3" id="KW-1185">Reference proteome</keyword>
<dbReference type="Pfam" id="PF00646">
    <property type="entry name" value="F-box"/>
    <property type="match status" value="1"/>
</dbReference>
<gene>
    <name evidence="2" type="ORF">O0I10_010508</name>
</gene>
<accession>A0AAD7XXQ7</accession>
<organism evidence="2 3">
    <name type="scientific">Lichtheimia ornata</name>
    <dbReference type="NCBI Taxonomy" id="688661"/>
    <lineage>
        <taxon>Eukaryota</taxon>
        <taxon>Fungi</taxon>
        <taxon>Fungi incertae sedis</taxon>
        <taxon>Mucoromycota</taxon>
        <taxon>Mucoromycotina</taxon>
        <taxon>Mucoromycetes</taxon>
        <taxon>Mucorales</taxon>
        <taxon>Lichtheimiaceae</taxon>
        <taxon>Lichtheimia</taxon>
    </lineage>
</organism>
<dbReference type="AlphaFoldDB" id="A0AAD7XXQ7"/>
<dbReference type="InterPro" id="IPR036047">
    <property type="entry name" value="F-box-like_dom_sf"/>
</dbReference>
<dbReference type="GeneID" id="83217911"/>
<evidence type="ECO:0000313" key="3">
    <source>
        <dbReference type="Proteomes" id="UP001234581"/>
    </source>
</evidence>
<name>A0AAD7XXQ7_9FUNG</name>
<feature type="domain" description="F-box" evidence="1">
    <location>
        <begin position="13"/>
        <end position="69"/>
    </location>
</feature>
<protein>
    <recommendedName>
        <fullName evidence="1">F-box domain-containing protein</fullName>
    </recommendedName>
</protein>
<evidence type="ECO:0000313" key="2">
    <source>
        <dbReference type="EMBL" id="KAJ8653827.1"/>
    </source>
</evidence>
<dbReference type="EMBL" id="JARTCD010000071">
    <property type="protein sequence ID" value="KAJ8653827.1"/>
    <property type="molecule type" value="Genomic_DNA"/>
</dbReference>
<dbReference type="SUPFAM" id="SSF81383">
    <property type="entry name" value="F-box domain"/>
    <property type="match status" value="1"/>
</dbReference>